<gene>
    <name evidence="3" type="ORF">PR001_g6418</name>
    <name evidence="2" type="ORF">PR002_g5641</name>
    <name evidence="4" type="ORF">PR003_g5431</name>
</gene>
<keyword evidence="1" id="KW-0732">Signal</keyword>
<evidence type="ECO:0000256" key="1">
    <source>
        <dbReference type="SAM" id="SignalP"/>
    </source>
</evidence>
<dbReference type="EMBL" id="QXFU01000242">
    <property type="protein sequence ID" value="KAE9039177.1"/>
    <property type="molecule type" value="Genomic_DNA"/>
</dbReference>
<evidence type="ECO:0000313" key="7">
    <source>
        <dbReference type="Proteomes" id="UP000435112"/>
    </source>
</evidence>
<evidence type="ECO:0008006" key="8">
    <source>
        <dbReference type="Google" id="ProtNLM"/>
    </source>
</evidence>
<evidence type="ECO:0000313" key="6">
    <source>
        <dbReference type="Proteomes" id="UP000434957"/>
    </source>
</evidence>
<evidence type="ECO:0000313" key="2">
    <source>
        <dbReference type="EMBL" id="KAE9039177.1"/>
    </source>
</evidence>
<proteinExistence type="predicted"/>
<accession>A0A6A4FJI0</accession>
<evidence type="ECO:0000313" key="4">
    <source>
        <dbReference type="EMBL" id="KAE9350295.1"/>
    </source>
</evidence>
<name>A0A6A4FJI0_9STRA</name>
<organism evidence="4 6">
    <name type="scientific">Phytophthora rubi</name>
    <dbReference type="NCBI Taxonomy" id="129364"/>
    <lineage>
        <taxon>Eukaryota</taxon>
        <taxon>Sar</taxon>
        <taxon>Stramenopiles</taxon>
        <taxon>Oomycota</taxon>
        <taxon>Peronosporomycetes</taxon>
        <taxon>Peronosporales</taxon>
        <taxon>Peronosporaceae</taxon>
        <taxon>Phytophthora</taxon>
    </lineage>
</organism>
<sequence>MCTISASTVLLTPAYMVAGWPPAAAAAICRPYLDIKSYNSLYEYCLAWTTRWVARRNPPPRP</sequence>
<dbReference type="Proteomes" id="UP000434957">
    <property type="component" value="Unassembled WGS sequence"/>
</dbReference>
<comment type="caution">
    <text evidence="4">The sequence shown here is derived from an EMBL/GenBank/DDBJ whole genome shotgun (WGS) entry which is preliminary data.</text>
</comment>
<dbReference type="AlphaFoldDB" id="A0A6A4FJI0"/>
<dbReference type="Proteomes" id="UP000429607">
    <property type="component" value="Unassembled WGS sequence"/>
</dbReference>
<dbReference type="EMBL" id="QXFT01000226">
    <property type="protein sequence ID" value="KAE9350295.1"/>
    <property type="molecule type" value="Genomic_DNA"/>
</dbReference>
<evidence type="ECO:0000313" key="5">
    <source>
        <dbReference type="Proteomes" id="UP000429607"/>
    </source>
</evidence>
<protein>
    <recommendedName>
        <fullName evidence="8">Secreted protein</fullName>
    </recommendedName>
</protein>
<evidence type="ECO:0000313" key="3">
    <source>
        <dbReference type="EMBL" id="KAE9041935.1"/>
    </source>
</evidence>
<reference evidence="4 6" key="1">
    <citation type="submission" date="2018-08" db="EMBL/GenBank/DDBJ databases">
        <title>Genomic investigation of the strawberry pathogen Phytophthora fragariae indicates pathogenicity is determined by transcriptional variation in three key races.</title>
        <authorList>
            <person name="Adams T.M."/>
            <person name="Armitage A.D."/>
            <person name="Sobczyk M.K."/>
            <person name="Bates H.J."/>
            <person name="Dunwell J.M."/>
            <person name="Nellist C.F."/>
            <person name="Harrison R.J."/>
        </authorList>
    </citation>
    <scope>NUCLEOTIDE SEQUENCE [LARGE SCALE GENOMIC DNA]</scope>
    <source>
        <strain evidence="3 5">SCRP249</strain>
        <strain evidence="2 7">SCRP324</strain>
        <strain evidence="4 6">SCRP333</strain>
    </source>
</reference>
<feature type="signal peptide" evidence="1">
    <location>
        <begin position="1"/>
        <end position="25"/>
    </location>
</feature>
<dbReference type="Proteomes" id="UP000435112">
    <property type="component" value="Unassembled WGS sequence"/>
</dbReference>
<feature type="chain" id="PRO_5036167655" description="Secreted protein" evidence="1">
    <location>
        <begin position="26"/>
        <end position="62"/>
    </location>
</feature>
<keyword evidence="6" id="KW-1185">Reference proteome</keyword>
<dbReference type="EMBL" id="QXFV01000300">
    <property type="protein sequence ID" value="KAE9041935.1"/>
    <property type="molecule type" value="Genomic_DNA"/>
</dbReference>